<sequence length="271" mass="31151">MKRYRHYKKDKAIILACFGSVIEQEMYLNLKKEVEEKFEDVDVFLSFSSRMVLKDLHKRGMEYKNLPQVLADVDMLGYRNIIVASINLFPTDEHELLGRTVEGFKNFSYANIRATKAIINKTKETSLLLKNINDSISKKNWANLFVIHGVPILDLAGLSSVSYTDKFLKAISKKNYTCSLEGAFPYYAMKESLIEQMKADGVTQVQVVPMLLVSGNHYFKDMIEISDELGEHFESRIVPSITNSKRFNLIELEDIRSIIFQNIKEEITKLG</sequence>
<keyword evidence="1" id="KW-0456">Lyase</keyword>
<reference evidence="1" key="1">
    <citation type="submission" date="2016-10" db="EMBL/GenBank/DDBJ databases">
        <authorList>
            <person name="de Groot N.N."/>
        </authorList>
    </citation>
    <scope>NUCLEOTIDE SEQUENCE</scope>
</reference>
<dbReference type="Gene3D" id="3.40.50.1400">
    <property type="match status" value="2"/>
</dbReference>
<organism evidence="1">
    <name type="scientific">hydrothermal vent metagenome</name>
    <dbReference type="NCBI Taxonomy" id="652676"/>
    <lineage>
        <taxon>unclassified sequences</taxon>
        <taxon>metagenomes</taxon>
        <taxon>ecological metagenomes</taxon>
    </lineage>
</organism>
<dbReference type="GO" id="GO:0019251">
    <property type="term" value="P:anaerobic cobalamin biosynthetic process"/>
    <property type="evidence" value="ECO:0007669"/>
    <property type="project" value="InterPro"/>
</dbReference>
<evidence type="ECO:0000313" key="1">
    <source>
        <dbReference type="EMBL" id="SFV53906.1"/>
    </source>
</evidence>
<protein>
    <submittedName>
        <fullName evidence="1">Sirohydrochlorin cobaltochelatase CbiK</fullName>
        <ecNumber evidence="1">4.99.1.3</ecNumber>
    </submittedName>
</protein>
<dbReference type="InterPro" id="IPR010388">
    <property type="entry name" value="Anaerobic_Co-chelatase"/>
</dbReference>
<gene>
    <name evidence="1" type="ORF">MNB_SV-3-237</name>
</gene>
<dbReference type="GO" id="GO:0016852">
    <property type="term" value="F:sirohydrochlorin cobaltochelatase activity"/>
    <property type="evidence" value="ECO:0007669"/>
    <property type="project" value="UniProtKB-EC"/>
</dbReference>
<dbReference type="EC" id="4.99.1.3" evidence="1"/>
<proteinExistence type="predicted"/>
<name>A0A1W1BK69_9ZZZZ</name>
<dbReference type="SUPFAM" id="SSF53800">
    <property type="entry name" value="Chelatase"/>
    <property type="match status" value="1"/>
</dbReference>
<dbReference type="Pfam" id="PF06180">
    <property type="entry name" value="CbiK"/>
    <property type="match status" value="1"/>
</dbReference>
<accession>A0A1W1BK69</accession>
<dbReference type="AlphaFoldDB" id="A0A1W1BK69"/>
<dbReference type="EMBL" id="FPHI01000006">
    <property type="protein sequence ID" value="SFV53906.1"/>
    <property type="molecule type" value="Genomic_DNA"/>
</dbReference>